<keyword evidence="1" id="KW-0472">Membrane</keyword>
<organism evidence="2 3">
    <name type="scientific">Pullulanibacillus camelliae</name>
    <dbReference type="NCBI Taxonomy" id="1707096"/>
    <lineage>
        <taxon>Bacteria</taxon>
        <taxon>Bacillati</taxon>
        <taxon>Bacillota</taxon>
        <taxon>Bacilli</taxon>
        <taxon>Bacillales</taxon>
        <taxon>Sporolactobacillaceae</taxon>
        <taxon>Pullulanibacillus</taxon>
    </lineage>
</organism>
<reference evidence="2" key="2">
    <citation type="submission" date="2020-09" db="EMBL/GenBank/DDBJ databases">
        <authorList>
            <person name="Sun Q."/>
            <person name="Zhou Y."/>
        </authorList>
    </citation>
    <scope>NUCLEOTIDE SEQUENCE</scope>
    <source>
        <strain evidence="2">CGMCC 1.15371</strain>
    </source>
</reference>
<feature type="transmembrane region" description="Helical" evidence="1">
    <location>
        <begin position="29"/>
        <end position="47"/>
    </location>
</feature>
<keyword evidence="1" id="KW-0812">Transmembrane</keyword>
<proteinExistence type="predicted"/>
<evidence type="ECO:0000256" key="1">
    <source>
        <dbReference type="SAM" id="Phobius"/>
    </source>
</evidence>
<feature type="transmembrane region" description="Helical" evidence="1">
    <location>
        <begin position="5"/>
        <end position="23"/>
    </location>
</feature>
<name>A0A8J2YLK2_9BACL</name>
<keyword evidence="1" id="KW-1133">Transmembrane helix</keyword>
<keyword evidence="3" id="KW-1185">Reference proteome</keyword>
<dbReference type="EMBL" id="BMIR01000019">
    <property type="protein sequence ID" value="GGE51197.1"/>
    <property type="molecule type" value="Genomic_DNA"/>
</dbReference>
<reference evidence="2" key="1">
    <citation type="journal article" date="2014" name="Int. J. Syst. Evol. Microbiol.">
        <title>Complete genome sequence of Corynebacterium casei LMG S-19264T (=DSM 44701T), isolated from a smear-ripened cheese.</title>
        <authorList>
            <consortium name="US DOE Joint Genome Institute (JGI-PGF)"/>
            <person name="Walter F."/>
            <person name="Albersmeier A."/>
            <person name="Kalinowski J."/>
            <person name="Ruckert C."/>
        </authorList>
    </citation>
    <scope>NUCLEOTIDE SEQUENCE</scope>
    <source>
        <strain evidence="2">CGMCC 1.15371</strain>
    </source>
</reference>
<gene>
    <name evidence="2" type="ORF">GCM10011391_32480</name>
</gene>
<dbReference type="Proteomes" id="UP000628775">
    <property type="component" value="Unassembled WGS sequence"/>
</dbReference>
<sequence>MFQKLSIGCVILLLLLIGIQMLTQAVPSWLLQLILWVTIIVFIYYIFDKKRKNKR</sequence>
<protein>
    <submittedName>
        <fullName evidence="2">Uncharacterized protein</fullName>
    </submittedName>
</protein>
<comment type="caution">
    <text evidence="2">The sequence shown here is derived from an EMBL/GenBank/DDBJ whole genome shotgun (WGS) entry which is preliminary data.</text>
</comment>
<accession>A0A8J2YLK2</accession>
<dbReference type="AlphaFoldDB" id="A0A8J2YLK2"/>
<evidence type="ECO:0000313" key="2">
    <source>
        <dbReference type="EMBL" id="GGE51197.1"/>
    </source>
</evidence>
<evidence type="ECO:0000313" key="3">
    <source>
        <dbReference type="Proteomes" id="UP000628775"/>
    </source>
</evidence>
<dbReference type="RefSeq" id="WP_188696733.1">
    <property type="nucleotide sequence ID" value="NZ_BMIR01000019.1"/>
</dbReference>